<dbReference type="Proteomes" id="UP001157006">
    <property type="component" value="Chromosome 1L"/>
</dbReference>
<dbReference type="InterPro" id="IPR036758">
    <property type="entry name" value="At5g01610-like"/>
</dbReference>
<keyword evidence="3" id="KW-1185">Reference proteome</keyword>
<dbReference type="AlphaFoldDB" id="A0AAV0Z3J2"/>
<evidence type="ECO:0000313" key="2">
    <source>
        <dbReference type="EMBL" id="CAI8591354.1"/>
    </source>
</evidence>
<dbReference type="EMBL" id="OX451736">
    <property type="protein sequence ID" value="CAI8591354.1"/>
    <property type="molecule type" value="Genomic_DNA"/>
</dbReference>
<evidence type="ECO:0000256" key="1">
    <source>
        <dbReference type="SAM" id="MobiDB-lite"/>
    </source>
</evidence>
<dbReference type="SUPFAM" id="SSF141562">
    <property type="entry name" value="At5g01610-like"/>
    <property type="match status" value="1"/>
</dbReference>
<gene>
    <name evidence="2" type="ORF">VFH_I483640</name>
</gene>
<sequence>MLLVTEEIKLKSEVYHGDGLGQVKSKELFAEICLPNGLLPLKNIIEVGYNIEIDQLYSTGGGSLTGQKRKKEEGGDITVREETNLHCRRDRTLQPPLLQPPTQPSASKRQPIRARRSPINNRSPALLALLLHQTLDPLPSSNSPPNQRPSNLLHLRLSHHHHPSSPLNSGPYSLHRIRCWERE</sequence>
<proteinExistence type="predicted"/>
<evidence type="ECO:0000313" key="3">
    <source>
        <dbReference type="Proteomes" id="UP001157006"/>
    </source>
</evidence>
<feature type="region of interest" description="Disordered" evidence="1">
    <location>
        <begin position="84"/>
        <end position="119"/>
    </location>
</feature>
<organism evidence="2 3">
    <name type="scientific">Vicia faba</name>
    <name type="common">Broad bean</name>
    <name type="synonym">Faba vulgaris</name>
    <dbReference type="NCBI Taxonomy" id="3906"/>
    <lineage>
        <taxon>Eukaryota</taxon>
        <taxon>Viridiplantae</taxon>
        <taxon>Streptophyta</taxon>
        <taxon>Embryophyta</taxon>
        <taxon>Tracheophyta</taxon>
        <taxon>Spermatophyta</taxon>
        <taxon>Magnoliopsida</taxon>
        <taxon>eudicotyledons</taxon>
        <taxon>Gunneridae</taxon>
        <taxon>Pentapetalae</taxon>
        <taxon>rosids</taxon>
        <taxon>fabids</taxon>
        <taxon>Fabales</taxon>
        <taxon>Fabaceae</taxon>
        <taxon>Papilionoideae</taxon>
        <taxon>50 kb inversion clade</taxon>
        <taxon>NPAAA clade</taxon>
        <taxon>Hologalegina</taxon>
        <taxon>IRL clade</taxon>
        <taxon>Fabeae</taxon>
        <taxon>Vicia</taxon>
    </lineage>
</organism>
<accession>A0AAV0Z3J2</accession>
<name>A0AAV0Z3J2_VICFA</name>
<reference evidence="2 3" key="1">
    <citation type="submission" date="2023-01" db="EMBL/GenBank/DDBJ databases">
        <authorList>
            <person name="Kreplak J."/>
        </authorList>
    </citation>
    <scope>NUCLEOTIDE SEQUENCE [LARGE SCALE GENOMIC DNA]</scope>
</reference>
<protein>
    <submittedName>
        <fullName evidence="2">Uncharacterized protein</fullName>
    </submittedName>
</protein>